<evidence type="ECO:0000313" key="2">
    <source>
        <dbReference type="Proteomes" id="UP000068164"/>
    </source>
</evidence>
<organism evidence="1 2">
    <name type="scientific">Rhizobium altiplani</name>
    <dbReference type="NCBI Taxonomy" id="1864509"/>
    <lineage>
        <taxon>Bacteria</taxon>
        <taxon>Pseudomonadati</taxon>
        <taxon>Pseudomonadota</taxon>
        <taxon>Alphaproteobacteria</taxon>
        <taxon>Hyphomicrobiales</taxon>
        <taxon>Rhizobiaceae</taxon>
        <taxon>Rhizobium/Agrobacterium group</taxon>
        <taxon>Rhizobium</taxon>
    </lineage>
</organism>
<evidence type="ECO:0008006" key="3">
    <source>
        <dbReference type="Google" id="ProtNLM"/>
    </source>
</evidence>
<comment type="caution">
    <text evidence="1">The sequence shown here is derived from an EMBL/GenBank/DDBJ whole genome shotgun (WGS) entry which is preliminary data.</text>
</comment>
<dbReference type="Proteomes" id="UP000068164">
    <property type="component" value="Unassembled WGS sequence"/>
</dbReference>
<protein>
    <recommendedName>
        <fullName evidence="3">Lipocalin-like domain-containing protein</fullName>
    </recommendedName>
</protein>
<dbReference type="EMBL" id="LNCD01000120">
    <property type="protein sequence ID" value="KWV44822.1"/>
    <property type="molecule type" value="Genomic_DNA"/>
</dbReference>
<accession>A0A120FGS5</accession>
<evidence type="ECO:0000313" key="1">
    <source>
        <dbReference type="EMBL" id="KWV44822.1"/>
    </source>
</evidence>
<sequence length="115" mass="12373">MSGAGSNCRLIGRWRIVAADIWDRDYLDLVEPAVITITPDGSGEIAFGAMQANLDIGYSGSSVSFTWYGFDEMDEVSGDGHAELLDDGSVEITFAYHNGDEAILKAKPQTFSTAC</sequence>
<reference evidence="1 2" key="1">
    <citation type="submission" date="2015-11" db="EMBL/GenBank/DDBJ databases">
        <title>Draft Genome Sequence of the Strain BR 10423 (Rhizobium sp.) isolated from nodules of Mimosa pudica.</title>
        <authorList>
            <person name="Barauna A.C."/>
            <person name="Zilli J.E."/>
            <person name="Simoes-Araujo J.L."/>
            <person name="Reis V.M."/>
            <person name="James E.K."/>
            <person name="Reis F.B.Jr."/>
            <person name="Rouws L.F."/>
            <person name="Passos S.R."/>
            <person name="Gois S.R."/>
        </authorList>
    </citation>
    <scope>NUCLEOTIDE SEQUENCE [LARGE SCALE GENOMIC DNA]</scope>
    <source>
        <strain evidence="1 2">BR10423</strain>
    </source>
</reference>
<dbReference type="RefSeq" id="WP_062373183.1">
    <property type="nucleotide sequence ID" value="NZ_LNCD01000120.1"/>
</dbReference>
<gene>
    <name evidence="1" type="ORF">AS026_01530</name>
</gene>
<dbReference type="OrthoDB" id="282152at2"/>
<name>A0A120FGS5_9HYPH</name>
<dbReference type="AlphaFoldDB" id="A0A120FGS5"/>
<proteinExistence type="predicted"/>
<keyword evidence="2" id="KW-1185">Reference proteome</keyword>